<reference evidence="1" key="1">
    <citation type="journal article" date="2023" name="BMC Genomics">
        <title>Chromosome-level genome assemblies of Cutaneotrichosporon spp. (Trichosporonales, Basidiomycota) reveal imbalanced evolution between nucleotide sequences and chromosome synteny.</title>
        <authorList>
            <person name="Kobayashi Y."/>
            <person name="Kayamori A."/>
            <person name="Aoki K."/>
            <person name="Shiwa Y."/>
            <person name="Matsutani M."/>
            <person name="Fujita N."/>
            <person name="Sugita T."/>
            <person name="Iwasaki W."/>
            <person name="Tanaka N."/>
            <person name="Takashima M."/>
        </authorList>
    </citation>
    <scope>NUCLEOTIDE SEQUENCE</scope>
    <source>
        <strain evidence="1">HIS016</strain>
    </source>
</reference>
<proteinExistence type="predicted"/>
<dbReference type="Gene3D" id="3.40.50.1820">
    <property type="entry name" value="alpha/beta hydrolase"/>
    <property type="match status" value="1"/>
</dbReference>
<dbReference type="SUPFAM" id="SSF53474">
    <property type="entry name" value="alpha/beta-Hydrolases"/>
    <property type="match status" value="1"/>
</dbReference>
<protein>
    <recommendedName>
        <fullName evidence="3">AB hydrolase-1 domain-containing protein</fullName>
    </recommendedName>
</protein>
<dbReference type="PANTHER" id="PTHR42103">
    <property type="entry name" value="ALPHA/BETA-HYDROLASES SUPERFAMILY PROTEIN"/>
    <property type="match status" value="1"/>
</dbReference>
<evidence type="ECO:0000313" key="2">
    <source>
        <dbReference type="Proteomes" id="UP001222932"/>
    </source>
</evidence>
<dbReference type="EMBL" id="BTCM01000006">
    <property type="protein sequence ID" value="GMK58792.1"/>
    <property type="molecule type" value="Genomic_DNA"/>
</dbReference>
<evidence type="ECO:0008006" key="3">
    <source>
        <dbReference type="Google" id="ProtNLM"/>
    </source>
</evidence>
<dbReference type="Proteomes" id="UP001222932">
    <property type="component" value="Unassembled WGS sequence"/>
</dbReference>
<organism evidence="1 2">
    <name type="scientific">Cutaneotrichosporon spelunceum</name>
    <dbReference type="NCBI Taxonomy" id="1672016"/>
    <lineage>
        <taxon>Eukaryota</taxon>
        <taxon>Fungi</taxon>
        <taxon>Dikarya</taxon>
        <taxon>Basidiomycota</taxon>
        <taxon>Agaricomycotina</taxon>
        <taxon>Tremellomycetes</taxon>
        <taxon>Trichosporonales</taxon>
        <taxon>Trichosporonaceae</taxon>
        <taxon>Cutaneotrichosporon</taxon>
    </lineage>
</organism>
<reference evidence="1" key="2">
    <citation type="submission" date="2023-06" db="EMBL/GenBank/DDBJ databases">
        <authorList>
            <person name="Kobayashi Y."/>
            <person name="Kayamori A."/>
            <person name="Aoki K."/>
            <person name="Shiwa Y."/>
            <person name="Fujita N."/>
            <person name="Sugita T."/>
            <person name="Iwasaki W."/>
            <person name="Tanaka N."/>
            <person name="Takashima M."/>
        </authorList>
    </citation>
    <scope>NUCLEOTIDE SEQUENCE</scope>
    <source>
        <strain evidence="1">HIS016</strain>
    </source>
</reference>
<gene>
    <name evidence="1" type="ORF">CspeluHIS016_0602340</name>
</gene>
<dbReference type="InterPro" id="IPR029058">
    <property type="entry name" value="AB_hydrolase_fold"/>
</dbReference>
<sequence length="186" mass="19938">MLFPVIAHHLPRAVYDANHPAVIATFNVRGVGHSGGSQPWPGWGIGSDGSDFAAVEQAVLGLVGDVAVYRLGYSYGTNLALCAPPPNLRRMMLVSPAPTLFKAMTVMRGPTFQQSLDAVLDTVPGGETIWAVYGTADEFTGVLTLRMLGGERGDLIHKVEIEGCGHFYARGEDGRALRAAIEEWMV</sequence>
<dbReference type="PANTHER" id="PTHR42103:SF2">
    <property type="entry name" value="AB HYDROLASE-1 DOMAIN-CONTAINING PROTEIN"/>
    <property type="match status" value="1"/>
</dbReference>
<comment type="caution">
    <text evidence="1">The sequence shown here is derived from an EMBL/GenBank/DDBJ whole genome shotgun (WGS) entry which is preliminary data.</text>
</comment>
<keyword evidence="2" id="KW-1185">Reference proteome</keyword>
<evidence type="ECO:0000313" key="1">
    <source>
        <dbReference type="EMBL" id="GMK58792.1"/>
    </source>
</evidence>
<name>A0AAD3YEA3_9TREE</name>
<dbReference type="AlphaFoldDB" id="A0AAD3YEA3"/>
<accession>A0AAD3YEA3</accession>